<dbReference type="Pfam" id="PF13087">
    <property type="entry name" value="AAA_12"/>
    <property type="match status" value="1"/>
</dbReference>
<evidence type="ECO:0000313" key="3">
    <source>
        <dbReference type="Proteomes" id="UP000319731"/>
    </source>
</evidence>
<accession>A0A507CE93</accession>
<dbReference type="EMBL" id="QEAO01000006">
    <property type="protein sequence ID" value="TPX35895.1"/>
    <property type="molecule type" value="Genomic_DNA"/>
</dbReference>
<feature type="domain" description="DNA2/NAM7 helicase-like C-terminal" evidence="1">
    <location>
        <begin position="8"/>
        <end position="63"/>
    </location>
</feature>
<dbReference type="AlphaFoldDB" id="A0A507CE93"/>
<protein>
    <recommendedName>
        <fullName evidence="1">DNA2/NAM7 helicase-like C-terminal domain-containing protein</fullName>
    </recommendedName>
</protein>
<dbReference type="InterPro" id="IPR027417">
    <property type="entry name" value="P-loop_NTPase"/>
</dbReference>
<reference evidence="2 3" key="1">
    <citation type="journal article" date="2019" name="Sci. Rep.">
        <title>Comparative genomics of chytrid fungi reveal insights into the obligate biotrophic and pathogenic lifestyle of Synchytrium endobioticum.</title>
        <authorList>
            <person name="van de Vossenberg B.T.L.H."/>
            <person name="Warris S."/>
            <person name="Nguyen H.D.T."/>
            <person name="van Gent-Pelzer M.P.E."/>
            <person name="Joly D.L."/>
            <person name="van de Geest H.C."/>
            <person name="Bonants P.J.M."/>
            <person name="Smith D.S."/>
            <person name="Levesque C.A."/>
            <person name="van der Lee T.A.J."/>
        </authorList>
    </citation>
    <scope>NUCLEOTIDE SEQUENCE [LARGE SCALE GENOMIC DNA]</scope>
    <source>
        <strain evidence="2 3">JEL517</strain>
    </source>
</reference>
<sequence length="250" mass="28273">MIIDGLTSIDVRSVDGFQGQERDIIIFSATRSNQHGQIGFLSDPRRLNVALTRAKSSCWVVGDGYTLHRSSGSELWKSLIQDAKSRGVYFEEQPVATNQSVMAKKLKEIVGEETGWQYCQSQRTAAPLPNELNIMFENARWKILVSRAALDALRGVSEGLRKSLLSVASQLASGFKKTSFSSKDVGQYKKLLRWVDWQSYKIVWSVGLDSTDYKQCIRIWNICSSQDSDASLRNIEKILLSHSPEYLEKW</sequence>
<dbReference type="OrthoDB" id="6513042at2759"/>
<organism evidence="2 3">
    <name type="scientific">Synchytrium microbalum</name>
    <dbReference type="NCBI Taxonomy" id="1806994"/>
    <lineage>
        <taxon>Eukaryota</taxon>
        <taxon>Fungi</taxon>
        <taxon>Fungi incertae sedis</taxon>
        <taxon>Chytridiomycota</taxon>
        <taxon>Chytridiomycota incertae sedis</taxon>
        <taxon>Chytridiomycetes</taxon>
        <taxon>Synchytriales</taxon>
        <taxon>Synchytriaceae</taxon>
        <taxon>Synchytrium</taxon>
    </lineage>
</organism>
<evidence type="ECO:0000259" key="1">
    <source>
        <dbReference type="Pfam" id="PF13087"/>
    </source>
</evidence>
<dbReference type="PANTHER" id="PTHR21529:SF4">
    <property type="entry name" value="TPR AND ANKYRIN REPEAT-CONTAINING PROTEIN 1"/>
    <property type="match status" value="1"/>
</dbReference>
<dbReference type="Gene3D" id="3.40.50.300">
    <property type="entry name" value="P-loop containing nucleotide triphosphate hydrolases"/>
    <property type="match status" value="1"/>
</dbReference>
<name>A0A507CE93_9FUNG</name>
<dbReference type="CDD" id="cd18808">
    <property type="entry name" value="SF1_C_Upf1"/>
    <property type="match status" value="1"/>
</dbReference>
<proteinExistence type="predicted"/>
<gene>
    <name evidence="2" type="ORF">SmJEL517_g01824</name>
</gene>
<dbReference type="STRING" id="1806994.A0A507CE93"/>
<evidence type="ECO:0000313" key="2">
    <source>
        <dbReference type="EMBL" id="TPX35895.1"/>
    </source>
</evidence>
<dbReference type="InterPro" id="IPR039904">
    <property type="entry name" value="TRANK1"/>
</dbReference>
<dbReference type="PANTHER" id="PTHR21529">
    <property type="entry name" value="MAMMARY TURMOR VIRUS RECEPTOR HOMOLOG 1, 2 MTVR1, 2"/>
    <property type="match status" value="1"/>
</dbReference>
<keyword evidence="3" id="KW-1185">Reference proteome</keyword>
<dbReference type="Proteomes" id="UP000319731">
    <property type="component" value="Unassembled WGS sequence"/>
</dbReference>
<dbReference type="GeneID" id="42003049"/>
<dbReference type="InterPro" id="IPR041679">
    <property type="entry name" value="DNA2/NAM7-like_C"/>
</dbReference>
<dbReference type="InterPro" id="IPR047187">
    <property type="entry name" value="SF1_C_Upf1"/>
</dbReference>
<comment type="caution">
    <text evidence="2">The sequence shown here is derived from an EMBL/GenBank/DDBJ whole genome shotgun (WGS) entry which is preliminary data.</text>
</comment>
<dbReference type="RefSeq" id="XP_031026280.1">
    <property type="nucleotide sequence ID" value="XM_031167752.1"/>
</dbReference>
<dbReference type="SUPFAM" id="SSF52540">
    <property type="entry name" value="P-loop containing nucleoside triphosphate hydrolases"/>
    <property type="match status" value="1"/>
</dbReference>